<dbReference type="InterPro" id="IPR029063">
    <property type="entry name" value="SAM-dependent_MTases_sf"/>
</dbReference>
<dbReference type="Gene3D" id="3.40.50.150">
    <property type="entry name" value="Vaccinia Virus protein VP39"/>
    <property type="match status" value="1"/>
</dbReference>
<organism evidence="5 6">
    <name type="scientific">Candidatus Nitrosocosmicus arcticus</name>
    <dbReference type="NCBI Taxonomy" id="2035267"/>
    <lineage>
        <taxon>Archaea</taxon>
        <taxon>Nitrososphaerota</taxon>
        <taxon>Nitrososphaeria</taxon>
        <taxon>Nitrososphaerales</taxon>
        <taxon>Nitrososphaeraceae</taxon>
        <taxon>Candidatus Nitrosocosmicus</taxon>
    </lineage>
</organism>
<comment type="caution">
    <text evidence="5">The sequence shown here is derived from an EMBL/GenBank/DDBJ whole genome shotgun (WGS) entry which is preliminary data.</text>
</comment>
<dbReference type="InterPro" id="IPR041698">
    <property type="entry name" value="Methyltransf_25"/>
</dbReference>
<dbReference type="GO" id="GO:0032259">
    <property type="term" value="P:methylation"/>
    <property type="evidence" value="ECO:0007669"/>
    <property type="project" value="UniProtKB-KW"/>
</dbReference>
<dbReference type="GO" id="GO:0008757">
    <property type="term" value="F:S-adenosylmethionine-dependent methyltransferase activity"/>
    <property type="evidence" value="ECO:0007669"/>
    <property type="project" value="InterPro"/>
</dbReference>
<sequence length="205" mass="23731">MTENTRAFPDWETLYKNQEVESMPWYNESLDPDLKLELDKLKIKKGYFLDLGTGPGTQAIRLFERGFDVTASDLSPTSIHKASVRYNKNMNNKIKFIVDDIINSHLNSNEFDFIFDRGCFHVISPEKRSKYTGEVNRILKEGGLLFLKCFSKEEPSRDTGPYRFSHDMIKKTFENIGFKIQSIRETVYQGTLNPLPKALFVVISK</sequence>
<keyword evidence="3" id="KW-0949">S-adenosyl-L-methionine</keyword>
<feature type="domain" description="Methyltransferase" evidence="4">
    <location>
        <begin position="49"/>
        <end position="143"/>
    </location>
</feature>
<evidence type="ECO:0000313" key="5">
    <source>
        <dbReference type="EMBL" id="TVP40020.1"/>
    </source>
</evidence>
<dbReference type="PANTHER" id="PTHR12843:SF5">
    <property type="entry name" value="EEF1A LYSINE METHYLTRANSFERASE 2"/>
    <property type="match status" value="1"/>
</dbReference>
<gene>
    <name evidence="5" type="ORF">NARC_100082</name>
</gene>
<dbReference type="EMBL" id="VOAH01000010">
    <property type="protein sequence ID" value="TVP40020.1"/>
    <property type="molecule type" value="Genomic_DNA"/>
</dbReference>
<evidence type="ECO:0000313" key="6">
    <source>
        <dbReference type="Proteomes" id="UP000315289"/>
    </source>
</evidence>
<dbReference type="PANTHER" id="PTHR12843">
    <property type="entry name" value="PROTEIN-LYSINE N-METHYLTRANSFERASE METTL10"/>
    <property type="match status" value="1"/>
</dbReference>
<dbReference type="PROSITE" id="PS51585">
    <property type="entry name" value="SAM_MT_TPMT"/>
    <property type="match status" value="1"/>
</dbReference>
<evidence type="ECO:0000256" key="2">
    <source>
        <dbReference type="ARBA" id="ARBA00022679"/>
    </source>
</evidence>
<accession>A0A557STU9</accession>
<keyword evidence="6" id="KW-1185">Reference proteome</keyword>
<keyword evidence="2 5" id="KW-0808">Transferase</keyword>
<reference evidence="5 6" key="1">
    <citation type="journal article" date="2019" name="Front. Microbiol.">
        <title>Ammonia Oxidation by the Arctic Terrestrial Thaumarchaeote Candidatus Nitrosocosmicus arcticus Is Stimulated by Increasing Temperatures.</title>
        <authorList>
            <person name="Alves R.J.E."/>
            <person name="Kerou M."/>
            <person name="Zappe A."/>
            <person name="Bittner R."/>
            <person name="Abby S.S."/>
            <person name="Schmidt H.A."/>
            <person name="Pfeifer K."/>
            <person name="Schleper C."/>
        </authorList>
    </citation>
    <scope>NUCLEOTIDE SEQUENCE [LARGE SCALE GENOMIC DNA]</scope>
    <source>
        <strain evidence="5 6">Kfb</strain>
    </source>
</reference>
<protein>
    <submittedName>
        <fullName evidence="5">Thiopurine S-methyltransferase (TPMT)</fullName>
    </submittedName>
</protein>
<dbReference type="OrthoDB" id="147504at2157"/>
<dbReference type="SUPFAM" id="SSF53335">
    <property type="entry name" value="S-adenosyl-L-methionine-dependent methyltransferases"/>
    <property type="match status" value="1"/>
</dbReference>
<proteinExistence type="predicted"/>
<dbReference type="InterPro" id="IPR008854">
    <property type="entry name" value="TPMT"/>
</dbReference>
<evidence type="ECO:0000256" key="3">
    <source>
        <dbReference type="ARBA" id="ARBA00022691"/>
    </source>
</evidence>
<name>A0A557STU9_9ARCH</name>
<dbReference type="RefSeq" id="WP_144732372.1">
    <property type="nucleotide sequence ID" value="NZ_ML675586.1"/>
</dbReference>
<evidence type="ECO:0000256" key="1">
    <source>
        <dbReference type="ARBA" id="ARBA00022603"/>
    </source>
</evidence>
<dbReference type="Proteomes" id="UP000315289">
    <property type="component" value="Unassembled WGS sequence"/>
</dbReference>
<dbReference type="AlphaFoldDB" id="A0A557STU9"/>
<keyword evidence="1 5" id="KW-0489">Methyltransferase</keyword>
<dbReference type="CDD" id="cd02440">
    <property type="entry name" value="AdoMet_MTases"/>
    <property type="match status" value="1"/>
</dbReference>
<dbReference type="Pfam" id="PF13649">
    <property type="entry name" value="Methyltransf_25"/>
    <property type="match status" value="1"/>
</dbReference>
<evidence type="ECO:0000259" key="4">
    <source>
        <dbReference type="Pfam" id="PF13649"/>
    </source>
</evidence>